<proteinExistence type="predicted"/>
<reference evidence="2" key="2">
    <citation type="submission" date="2018-03" db="EMBL/GenBank/DDBJ databases">
        <title>The Triticum urartu genome reveals the dynamic nature of wheat genome evolution.</title>
        <authorList>
            <person name="Ling H."/>
            <person name="Ma B."/>
            <person name="Shi X."/>
            <person name="Liu H."/>
            <person name="Dong L."/>
            <person name="Sun H."/>
            <person name="Cao Y."/>
            <person name="Gao Q."/>
            <person name="Zheng S."/>
            <person name="Li Y."/>
            <person name="Yu Y."/>
            <person name="Du H."/>
            <person name="Qi M."/>
            <person name="Li Y."/>
            <person name="Yu H."/>
            <person name="Cui Y."/>
            <person name="Wang N."/>
            <person name="Chen C."/>
            <person name="Wu H."/>
            <person name="Zhao Y."/>
            <person name="Zhang J."/>
            <person name="Li Y."/>
            <person name="Zhou W."/>
            <person name="Zhang B."/>
            <person name="Hu W."/>
            <person name="Eijk M."/>
            <person name="Tang J."/>
            <person name="Witsenboer H."/>
            <person name="Zhao S."/>
            <person name="Li Z."/>
            <person name="Zhang A."/>
            <person name="Wang D."/>
            <person name="Liang C."/>
        </authorList>
    </citation>
    <scope>NUCLEOTIDE SEQUENCE [LARGE SCALE GENOMIC DNA]</scope>
    <source>
        <strain evidence="2">cv. G1812</strain>
    </source>
</reference>
<accession>A0A8R7QKH1</accession>
<feature type="compositionally biased region" description="Low complexity" evidence="1">
    <location>
        <begin position="25"/>
        <end position="34"/>
    </location>
</feature>
<name>A0A8R7QKH1_TRIUA</name>
<evidence type="ECO:0000256" key="1">
    <source>
        <dbReference type="SAM" id="MobiDB-lite"/>
    </source>
</evidence>
<dbReference type="Gramene" id="TuG1812G0500005147.01.T01">
    <property type="protein sequence ID" value="TuG1812G0500005147.01.T01"/>
    <property type="gene ID" value="TuG1812G0500005147.01"/>
</dbReference>
<dbReference type="EnsemblPlants" id="TuG1812G0500005147.01.T01">
    <property type="protein sequence ID" value="TuG1812G0500005147.01.T01"/>
    <property type="gene ID" value="TuG1812G0500005147.01"/>
</dbReference>
<sequence length="182" mass="18938">MSRRHPEPDGRLEGHHGVGRHQVRPPHQVQPQRVPGSPVVVLVSELHGASPVVLIAGRAPLLHPAVTCAHGHKGRRGDHTGGLVGGLREEGGELPAAGGLVAGGAEAAERARGLHERVVGVEEGAPVAPAVAAAVVALPQHGVERVPRDDRRHAAARGDGRGQQQRRAGESEQPKNPHAPHT</sequence>
<reference evidence="2" key="3">
    <citation type="submission" date="2022-06" db="UniProtKB">
        <authorList>
            <consortium name="EnsemblPlants"/>
        </authorList>
    </citation>
    <scope>IDENTIFICATION</scope>
</reference>
<feature type="compositionally biased region" description="Basic and acidic residues" evidence="1">
    <location>
        <begin position="1"/>
        <end position="16"/>
    </location>
</feature>
<feature type="region of interest" description="Disordered" evidence="1">
    <location>
        <begin position="1"/>
        <end position="34"/>
    </location>
</feature>
<dbReference type="Proteomes" id="UP000015106">
    <property type="component" value="Chromosome 5"/>
</dbReference>
<keyword evidence="3" id="KW-1185">Reference proteome</keyword>
<feature type="region of interest" description="Disordered" evidence="1">
    <location>
        <begin position="140"/>
        <end position="182"/>
    </location>
</feature>
<evidence type="ECO:0000313" key="3">
    <source>
        <dbReference type="Proteomes" id="UP000015106"/>
    </source>
</evidence>
<evidence type="ECO:0000313" key="2">
    <source>
        <dbReference type="EnsemblPlants" id="TuG1812G0500005147.01.T01"/>
    </source>
</evidence>
<feature type="compositionally biased region" description="Basic and acidic residues" evidence="1">
    <location>
        <begin position="142"/>
        <end position="160"/>
    </location>
</feature>
<dbReference type="AlphaFoldDB" id="A0A8R7QKH1"/>
<reference evidence="3" key="1">
    <citation type="journal article" date="2013" name="Nature">
        <title>Draft genome of the wheat A-genome progenitor Triticum urartu.</title>
        <authorList>
            <person name="Ling H.Q."/>
            <person name="Zhao S."/>
            <person name="Liu D."/>
            <person name="Wang J."/>
            <person name="Sun H."/>
            <person name="Zhang C."/>
            <person name="Fan H."/>
            <person name="Li D."/>
            <person name="Dong L."/>
            <person name="Tao Y."/>
            <person name="Gao C."/>
            <person name="Wu H."/>
            <person name="Li Y."/>
            <person name="Cui Y."/>
            <person name="Guo X."/>
            <person name="Zheng S."/>
            <person name="Wang B."/>
            <person name="Yu K."/>
            <person name="Liang Q."/>
            <person name="Yang W."/>
            <person name="Lou X."/>
            <person name="Chen J."/>
            <person name="Feng M."/>
            <person name="Jian J."/>
            <person name="Zhang X."/>
            <person name="Luo G."/>
            <person name="Jiang Y."/>
            <person name="Liu J."/>
            <person name="Wang Z."/>
            <person name="Sha Y."/>
            <person name="Zhang B."/>
            <person name="Wu H."/>
            <person name="Tang D."/>
            <person name="Shen Q."/>
            <person name="Xue P."/>
            <person name="Zou S."/>
            <person name="Wang X."/>
            <person name="Liu X."/>
            <person name="Wang F."/>
            <person name="Yang Y."/>
            <person name="An X."/>
            <person name="Dong Z."/>
            <person name="Zhang K."/>
            <person name="Zhang X."/>
            <person name="Luo M.C."/>
            <person name="Dvorak J."/>
            <person name="Tong Y."/>
            <person name="Wang J."/>
            <person name="Yang H."/>
            <person name="Li Z."/>
            <person name="Wang D."/>
            <person name="Zhang A."/>
            <person name="Wang J."/>
        </authorList>
    </citation>
    <scope>NUCLEOTIDE SEQUENCE</scope>
    <source>
        <strain evidence="3">cv. G1812</strain>
    </source>
</reference>
<protein>
    <submittedName>
        <fullName evidence="2">Uncharacterized protein</fullName>
    </submittedName>
</protein>
<organism evidence="2 3">
    <name type="scientific">Triticum urartu</name>
    <name type="common">Red wild einkorn</name>
    <name type="synonym">Crithodium urartu</name>
    <dbReference type="NCBI Taxonomy" id="4572"/>
    <lineage>
        <taxon>Eukaryota</taxon>
        <taxon>Viridiplantae</taxon>
        <taxon>Streptophyta</taxon>
        <taxon>Embryophyta</taxon>
        <taxon>Tracheophyta</taxon>
        <taxon>Spermatophyta</taxon>
        <taxon>Magnoliopsida</taxon>
        <taxon>Liliopsida</taxon>
        <taxon>Poales</taxon>
        <taxon>Poaceae</taxon>
        <taxon>BOP clade</taxon>
        <taxon>Pooideae</taxon>
        <taxon>Triticodae</taxon>
        <taxon>Triticeae</taxon>
        <taxon>Triticinae</taxon>
        <taxon>Triticum</taxon>
    </lineage>
</organism>